<keyword evidence="2" id="KW-1185">Reference proteome</keyword>
<comment type="caution">
    <text evidence="1">The sequence shown here is derived from an EMBL/GenBank/DDBJ whole genome shotgun (WGS) entry which is preliminary data.</text>
</comment>
<sequence>MASPLPYFFHIERRSPRLYVDTKADAERVLCLLILQHKRQELDDELDDSVMGHADVQRSNNDGHEPRKGPKAGCFRRLRRALAPWQLRIRSLLRSLRRLGGSADSPGLVDELGAGESALHLGWLDDAFALEERLGVFQDSLKEVLVVGLDAQPVAERASIANDEGDVAERHIYLGKSVGARRDGQRHGLRLRFRL</sequence>
<evidence type="ECO:0000313" key="2">
    <source>
        <dbReference type="Proteomes" id="UP001391051"/>
    </source>
</evidence>
<protein>
    <submittedName>
        <fullName evidence="1">Uncharacterized protein</fullName>
    </submittedName>
</protein>
<reference evidence="1 2" key="1">
    <citation type="submission" date="2023-01" db="EMBL/GenBank/DDBJ databases">
        <title>Analysis of 21 Apiospora genomes using comparative genomics revels a genus with tremendous synthesis potential of carbohydrate active enzymes and secondary metabolites.</title>
        <authorList>
            <person name="Sorensen T."/>
        </authorList>
    </citation>
    <scope>NUCLEOTIDE SEQUENCE [LARGE SCALE GENOMIC DNA]</scope>
    <source>
        <strain evidence="1 2">CBS 24483</strain>
    </source>
</reference>
<dbReference type="GeneID" id="92079702"/>
<name>A0ABR1Q273_9PEZI</name>
<evidence type="ECO:0000313" key="1">
    <source>
        <dbReference type="EMBL" id="KAK7946097.1"/>
    </source>
</evidence>
<organism evidence="1 2">
    <name type="scientific">Apiospora aurea</name>
    <dbReference type="NCBI Taxonomy" id="335848"/>
    <lineage>
        <taxon>Eukaryota</taxon>
        <taxon>Fungi</taxon>
        <taxon>Dikarya</taxon>
        <taxon>Ascomycota</taxon>
        <taxon>Pezizomycotina</taxon>
        <taxon>Sordariomycetes</taxon>
        <taxon>Xylariomycetidae</taxon>
        <taxon>Amphisphaeriales</taxon>
        <taxon>Apiosporaceae</taxon>
        <taxon>Apiospora</taxon>
    </lineage>
</organism>
<dbReference type="Proteomes" id="UP001391051">
    <property type="component" value="Unassembled WGS sequence"/>
</dbReference>
<accession>A0ABR1Q273</accession>
<gene>
    <name evidence="1" type="ORF">PG986_010418</name>
</gene>
<proteinExistence type="predicted"/>
<dbReference type="RefSeq" id="XP_066696131.1">
    <property type="nucleotide sequence ID" value="XM_066846640.1"/>
</dbReference>
<dbReference type="EMBL" id="JAQQWE010000007">
    <property type="protein sequence ID" value="KAK7946097.1"/>
    <property type="molecule type" value="Genomic_DNA"/>
</dbReference>